<proteinExistence type="inferred from homology"/>
<reference evidence="6" key="1">
    <citation type="submission" date="2016-04" db="EMBL/GenBank/DDBJ databases">
        <title>The genome sequence project of a novel Fervidobacterium isolate from a hot spring in Thailand.</title>
        <authorList>
            <person name="Gonzalez J.M."/>
            <person name="Cuecas A."/>
            <person name="Kanoksilapatham W."/>
        </authorList>
    </citation>
    <scope>NUCLEOTIDE SEQUENCE [LARGE SCALE GENOMIC DNA]</scope>
    <source>
        <strain evidence="6">FC2004</strain>
    </source>
</reference>
<comment type="caution">
    <text evidence="5">The sequence shown here is derived from an EMBL/GenBank/DDBJ whole genome shotgun (WGS) entry which is preliminary data.</text>
</comment>
<dbReference type="STRING" id="1008305.A4H02_08700"/>
<organism evidence="5 6">
    <name type="scientific">Fervidobacterium thailandense</name>
    <dbReference type="NCBI Taxonomy" id="1008305"/>
    <lineage>
        <taxon>Bacteria</taxon>
        <taxon>Thermotogati</taxon>
        <taxon>Thermotogota</taxon>
        <taxon>Thermotogae</taxon>
        <taxon>Thermotogales</taxon>
        <taxon>Fervidobacteriaceae</taxon>
        <taxon>Fervidobacterium</taxon>
    </lineage>
</organism>
<dbReference type="EMBL" id="LWAF01000018">
    <property type="protein sequence ID" value="ODN29822.1"/>
    <property type="molecule type" value="Genomic_DNA"/>
</dbReference>
<evidence type="ECO:0000313" key="6">
    <source>
        <dbReference type="Proteomes" id="UP000094570"/>
    </source>
</evidence>
<dbReference type="PANTHER" id="PTHR43179:SF12">
    <property type="entry name" value="GALACTOFURANOSYLTRANSFERASE GLFT2"/>
    <property type="match status" value="1"/>
</dbReference>
<keyword evidence="2" id="KW-0328">Glycosyltransferase</keyword>
<dbReference type="Gene3D" id="3.90.550.10">
    <property type="entry name" value="Spore Coat Polysaccharide Biosynthesis Protein SpsA, Chain A"/>
    <property type="match status" value="1"/>
</dbReference>
<dbReference type="InterPro" id="IPR001173">
    <property type="entry name" value="Glyco_trans_2-like"/>
</dbReference>
<comment type="similarity">
    <text evidence="1">Belongs to the glycosyltransferase 2 family.</text>
</comment>
<evidence type="ECO:0000259" key="4">
    <source>
        <dbReference type="Pfam" id="PF00535"/>
    </source>
</evidence>
<dbReference type="PANTHER" id="PTHR43179">
    <property type="entry name" value="RHAMNOSYLTRANSFERASE WBBL"/>
    <property type="match status" value="1"/>
</dbReference>
<evidence type="ECO:0000256" key="2">
    <source>
        <dbReference type="ARBA" id="ARBA00022676"/>
    </source>
</evidence>
<feature type="domain" description="Glycosyltransferase 2-like" evidence="4">
    <location>
        <begin position="73"/>
        <end position="180"/>
    </location>
</feature>
<evidence type="ECO:0000313" key="5">
    <source>
        <dbReference type="EMBL" id="ODN29822.1"/>
    </source>
</evidence>
<keyword evidence="6" id="KW-1185">Reference proteome</keyword>
<keyword evidence="3" id="KW-0808">Transferase</keyword>
<accession>A0A1E3G0S0</accession>
<dbReference type="SUPFAM" id="SSF53448">
    <property type="entry name" value="Nucleotide-diphospho-sugar transferases"/>
    <property type="match status" value="1"/>
</dbReference>
<sequence length="390" mass="45375">MRDRMFLNGRRLCDDGSKDRKVDFSWHKVYLLSRRGVYPFLRNYTIIRWVFIIPLNSLKFLKEGDNMEKVVAVVPTFNRSSTLTRCIQSLLSQTHPLYKILIVDNNSGEKHKEKILQLIRESPNLVEALFLDENYGGAGGFEKGVRFAFEKFHPDFLWLMDDDAYPTESCLENLVQTYKTLTSQGRPVGAVAPLIQGIDTGKYQFYHHKRVSSVILKEKPVKSTFEELEDIEELDANAFVGLLVPRRSIEIAGTPDGSFFIYGDDTEYTLRLSRKFKLKIYLVKKSVIYHQDTPQVNGSVPPQQLWKYYYQVRNKYLMLESFGKNRMLKEYSKLLFTLSQVKSLIACLIKTEYRGYRRLRFAIILKGILHGLLRYKGKTLSPENFKIKGN</sequence>
<gene>
    <name evidence="5" type="ORF">A4H02_08700</name>
</gene>
<evidence type="ECO:0000256" key="3">
    <source>
        <dbReference type="ARBA" id="ARBA00022679"/>
    </source>
</evidence>
<dbReference type="InterPro" id="IPR029044">
    <property type="entry name" value="Nucleotide-diphossugar_trans"/>
</dbReference>
<name>A0A1E3G0S0_9BACT</name>
<dbReference type="AlphaFoldDB" id="A0A1E3G0S0"/>
<dbReference type="RefSeq" id="WP_069293794.1">
    <property type="nucleotide sequence ID" value="NZ_LWAF01000018.1"/>
</dbReference>
<protein>
    <recommendedName>
        <fullName evidence="4">Glycosyltransferase 2-like domain-containing protein</fullName>
    </recommendedName>
</protein>
<dbReference type="GO" id="GO:0016757">
    <property type="term" value="F:glycosyltransferase activity"/>
    <property type="evidence" value="ECO:0007669"/>
    <property type="project" value="UniProtKB-KW"/>
</dbReference>
<evidence type="ECO:0000256" key="1">
    <source>
        <dbReference type="ARBA" id="ARBA00006739"/>
    </source>
</evidence>
<dbReference type="Pfam" id="PF00535">
    <property type="entry name" value="Glycos_transf_2"/>
    <property type="match status" value="1"/>
</dbReference>
<dbReference type="Proteomes" id="UP000094570">
    <property type="component" value="Unassembled WGS sequence"/>
</dbReference>
<dbReference type="OrthoDB" id="9766971at2"/>